<dbReference type="PROSITE" id="PS50994">
    <property type="entry name" value="INTEGRASE"/>
    <property type="match status" value="1"/>
</dbReference>
<sequence>MRSKPSKTKVRREKTKKAIVKIYNDSHQIYGSPKIAVILHKHGIQGCQKYVYSIMKEANIKPKYLKHKIKTTISKGNDRKLHNLLKRQFNPKDLERVWCTDITYIWTEEGFDYLTSVMDLYSRKIVGWVMTRNMEAAKVLECIEIAKRRRGIKKPLVIHSDQGVQYTSEEYKNKTEGMERSYSRKGNPWDNACIESFHSLIKREWINFYHFETMKEAKKAVFEYIEGFYNTIRIINGAYIKEGNTIKYRLPYHILVGTQMLEYDRSFLGARLFMNQFNGNLIVSGAFGLFQKKAIVQVGSYARDSLGEDMELVMKLHAYFRQNQLPYTIEYVPQAVCWTQVPTSVKNIFTQRRRWHVGLIQCLNKYRRMLFRCALVRLAGSRTLIICFMNTWPRSLK</sequence>
<dbReference type="GO" id="GO:0003676">
    <property type="term" value="F:nucleic acid binding"/>
    <property type="evidence" value="ECO:0007669"/>
    <property type="project" value="InterPro"/>
</dbReference>
<gene>
    <name evidence="3" type="ORF">BO225_08680</name>
</gene>
<dbReference type="Gene3D" id="3.30.420.10">
    <property type="entry name" value="Ribonuclease H-like superfamily/Ribonuclease H"/>
    <property type="match status" value="1"/>
</dbReference>
<dbReference type="Pfam" id="PF00665">
    <property type="entry name" value="rve"/>
    <property type="match status" value="1"/>
</dbReference>
<dbReference type="Pfam" id="PF13276">
    <property type="entry name" value="HTH_21"/>
    <property type="match status" value="1"/>
</dbReference>
<dbReference type="Pfam" id="PF13333">
    <property type="entry name" value="rve_2"/>
    <property type="match status" value="1"/>
</dbReference>
<evidence type="ECO:0000259" key="2">
    <source>
        <dbReference type="PROSITE" id="PS50994"/>
    </source>
</evidence>
<dbReference type="Gene3D" id="3.90.550.10">
    <property type="entry name" value="Spore Coat Polysaccharide Biosynthesis Protein SpsA, Chain A"/>
    <property type="match status" value="1"/>
</dbReference>
<dbReference type="OrthoDB" id="1644498at2"/>
<dbReference type="Pfam" id="PF13632">
    <property type="entry name" value="Glyco_trans_2_3"/>
    <property type="match status" value="1"/>
</dbReference>
<dbReference type="InterPro" id="IPR029044">
    <property type="entry name" value="Nucleotide-diphossugar_trans"/>
</dbReference>
<dbReference type="InterPro" id="IPR048020">
    <property type="entry name" value="Transpos_IS3"/>
</dbReference>
<dbReference type="Proteomes" id="UP000186705">
    <property type="component" value="Unassembled WGS sequence"/>
</dbReference>
<accession>A0A1U7NLA6</accession>
<dbReference type="PANTHER" id="PTHR46889:SF7">
    <property type="entry name" value="TRANSPOSASE FOR INSERTION SEQUENCE ELEMENT IS904"/>
    <property type="match status" value="1"/>
</dbReference>
<organism evidence="3 4">
    <name type="scientific">Dubosiella newyorkensis</name>
    <dbReference type="NCBI Taxonomy" id="1862672"/>
    <lineage>
        <taxon>Bacteria</taxon>
        <taxon>Bacillati</taxon>
        <taxon>Bacillota</taxon>
        <taxon>Erysipelotrichia</taxon>
        <taxon>Erysipelotrichales</taxon>
        <taxon>Erysipelotrichaceae</taxon>
        <taxon>Dubosiella</taxon>
    </lineage>
</organism>
<evidence type="ECO:0000313" key="3">
    <source>
        <dbReference type="EMBL" id="OLU45377.1"/>
    </source>
</evidence>
<dbReference type="PANTHER" id="PTHR46889">
    <property type="entry name" value="TRANSPOSASE INSF FOR INSERTION SEQUENCE IS3B-RELATED"/>
    <property type="match status" value="1"/>
</dbReference>
<dbReference type="SUPFAM" id="SSF53448">
    <property type="entry name" value="Nucleotide-diphospho-sugar transferases"/>
    <property type="match status" value="1"/>
</dbReference>
<dbReference type="InterPro" id="IPR012337">
    <property type="entry name" value="RNaseH-like_sf"/>
</dbReference>
<dbReference type="NCBIfam" id="NF033516">
    <property type="entry name" value="transpos_IS3"/>
    <property type="match status" value="1"/>
</dbReference>
<dbReference type="InterPro" id="IPR025948">
    <property type="entry name" value="HTH-like_dom"/>
</dbReference>
<dbReference type="STRING" id="1862672.BO225_08680"/>
<comment type="function">
    <text evidence="1">Involved in the transposition of the insertion sequence.</text>
</comment>
<dbReference type="InterPro" id="IPR001173">
    <property type="entry name" value="Glyco_trans_2-like"/>
</dbReference>
<protein>
    <recommendedName>
        <fullName evidence="2">Integrase catalytic domain-containing protein</fullName>
    </recommendedName>
</protein>
<comment type="caution">
    <text evidence="3">The sequence shown here is derived from an EMBL/GenBank/DDBJ whole genome shotgun (WGS) entry which is preliminary data.</text>
</comment>
<name>A0A1U7NLA6_9FIRM</name>
<dbReference type="EMBL" id="MPKA01000086">
    <property type="protein sequence ID" value="OLU45377.1"/>
    <property type="molecule type" value="Genomic_DNA"/>
</dbReference>
<keyword evidence="4" id="KW-1185">Reference proteome</keyword>
<dbReference type="InterPro" id="IPR001584">
    <property type="entry name" value="Integrase_cat-core"/>
</dbReference>
<dbReference type="AlphaFoldDB" id="A0A1U7NLA6"/>
<reference evidence="3 4" key="1">
    <citation type="submission" date="2016-11" db="EMBL/GenBank/DDBJ databases">
        <title>Description of two novel members of the family Erysipelotrichaceae: Ileibacterium lipovorans gen. nov., sp. nov. and Dubosiella newyorkensis, gen. nov., sp. nov.</title>
        <authorList>
            <person name="Cox L.M."/>
            <person name="Sohn J."/>
            <person name="Tyrrell K.L."/>
            <person name="Citron D.M."/>
            <person name="Lawson P.A."/>
            <person name="Patel N.B."/>
            <person name="Iizumi T."/>
            <person name="Perez-Perez G.I."/>
            <person name="Goldstein E.J."/>
            <person name="Blaser M.J."/>
        </authorList>
    </citation>
    <scope>NUCLEOTIDE SEQUENCE [LARGE SCALE GENOMIC DNA]</scope>
    <source>
        <strain evidence="3 4">NYU-BL-A4</strain>
    </source>
</reference>
<dbReference type="InterPro" id="IPR050900">
    <property type="entry name" value="Transposase_IS3/IS150/IS904"/>
</dbReference>
<evidence type="ECO:0000313" key="4">
    <source>
        <dbReference type="Proteomes" id="UP000186705"/>
    </source>
</evidence>
<feature type="domain" description="Integrase catalytic" evidence="2">
    <location>
        <begin position="87"/>
        <end position="259"/>
    </location>
</feature>
<proteinExistence type="predicted"/>
<dbReference type="SUPFAM" id="SSF53098">
    <property type="entry name" value="Ribonuclease H-like"/>
    <property type="match status" value="1"/>
</dbReference>
<dbReference type="GO" id="GO:0015074">
    <property type="term" value="P:DNA integration"/>
    <property type="evidence" value="ECO:0007669"/>
    <property type="project" value="InterPro"/>
</dbReference>
<evidence type="ECO:0000256" key="1">
    <source>
        <dbReference type="ARBA" id="ARBA00002286"/>
    </source>
</evidence>
<dbReference type="InterPro" id="IPR036397">
    <property type="entry name" value="RNaseH_sf"/>
</dbReference>